<feature type="region of interest" description="Disordered" evidence="1">
    <location>
        <begin position="55"/>
        <end position="78"/>
    </location>
</feature>
<comment type="caution">
    <text evidence="3">The sequence shown here is derived from an EMBL/GenBank/DDBJ whole genome shotgun (WGS) entry which is preliminary data.</text>
</comment>
<name>A0ABP7P0E6_9ACTN</name>
<dbReference type="Proteomes" id="UP001500034">
    <property type="component" value="Unassembled WGS sequence"/>
</dbReference>
<gene>
    <name evidence="3" type="ORF">GCM10022384_07630</name>
</gene>
<protein>
    <submittedName>
        <fullName evidence="3">Uncharacterized protein</fullName>
    </submittedName>
</protein>
<evidence type="ECO:0000256" key="2">
    <source>
        <dbReference type="SAM" id="Phobius"/>
    </source>
</evidence>
<evidence type="ECO:0000256" key="1">
    <source>
        <dbReference type="SAM" id="MobiDB-lite"/>
    </source>
</evidence>
<organism evidence="3 4">
    <name type="scientific">Streptomyces marokkonensis</name>
    <dbReference type="NCBI Taxonomy" id="324855"/>
    <lineage>
        <taxon>Bacteria</taxon>
        <taxon>Bacillati</taxon>
        <taxon>Actinomycetota</taxon>
        <taxon>Actinomycetes</taxon>
        <taxon>Kitasatosporales</taxon>
        <taxon>Streptomycetaceae</taxon>
        <taxon>Streptomyces</taxon>
    </lineage>
</organism>
<dbReference type="EMBL" id="BAABCQ010000009">
    <property type="protein sequence ID" value="GAA3957002.1"/>
    <property type="molecule type" value="Genomic_DNA"/>
</dbReference>
<evidence type="ECO:0000313" key="3">
    <source>
        <dbReference type="EMBL" id="GAA3957002.1"/>
    </source>
</evidence>
<keyword evidence="2" id="KW-0812">Transmembrane</keyword>
<keyword evidence="4" id="KW-1185">Reference proteome</keyword>
<reference evidence="4" key="1">
    <citation type="journal article" date="2019" name="Int. J. Syst. Evol. Microbiol.">
        <title>The Global Catalogue of Microorganisms (GCM) 10K type strain sequencing project: providing services to taxonomists for standard genome sequencing and annotation.</title>
        <authorList>
            <consortium name="The Broad Institute Genomics Platform"/>
            <consortium name="The Broad Institute Genome Sequencing Center for Infectious Disease"/>
            <person name="Wu L."/>
            <person name="Ma J."/>
        </authorList>
    </citation>
    <scope>NUCLEOTIDE SEQUENCE [LARGE SCALE GENOMIC DNA]</scope>
    <source>
        <strain evidence="4">JCM 17027</strain>
    </source>
</reference>
<evidence type="ECO:0000313" key="4">
    <source>
        <dbReference type="Proteomes" id="UP001500034"/>
    </source>
</evidence>
<dbReference type="RefSeq" id="WP_345589156.1">
    <property type="nucleotide sequence ID" value="NZ_BAABCQ010000009.1"/>
</dbReference>
<keyword evidence="2" id="KW-1133">Transmembrane helix</keyword>
<sequence length="78" mass="8515">MIAEALDTLQALLIAGGIWLITGSIALLLVLTLAVLGLYGIARATWRALRGHNRPTWARSRAAARRYARRGPDYEEAA</sequence>
<proteinExistence type="predicted"/>
<feature type="transmembrane region" description="Helical" evidence="2">
    <location>
        <begin position="12"/>
        <end position="41"/>
    </location>
</feature>
<keyword evidence="2" id="KW-0472">Membrane</keyword>
<accession>A0ABP7P0E6</accession>